<reference evidence="1 2" key="2">
    <citation type="journal article" date="2011" name="J. Bacteriol.">
        <title>Complete genome sequences for the anaerobic, extremely thermophilic plant biomass-degrading bacteria Caldicellulosiruptor hydrothermalis, Caldicellulosiruptor kristjanssonii, Caldicellulosiruptor kronotskyensis, Caldicellulosiruptor owensenis, and Caldicellulosiruptor lactoaceticus.</title>
        <authorList>
            <person name="Blumer-Schuette S.E."/>
            <person name="Ozdemir I."/>
            <person name="Mistry D."/>
            <person name="Lucas S."/>
            <person name="Lapidus A."/>
            <person name="Cheng J.F."/>
            <person name="Goodwin L.A."/>
            <person name="Pitluck S."/>
            <person name="Land M.L."/>
            <person name="Hauser L.J."/>
            <person name="Woyke T."/>
            <person name="Mikhailova N."/>
            <person name="Pati A."/>
            <person name="Kyrpides N.C."/>
            <person name="Ivanova N."/>
            <person name="Detter J.C."/>
            <person name="Walston-Davenport K."/>
            <person name="Han S."/>
            <person name="Adams M.W."/>
            <person name="Kelly R.M."/>
        </authorList>
    </citation>
    <scope>NUCLEOTIDE SEQUENCE [LARGE SCALE GENOMIC DNA]</scope>
    <source>
        <strain evidence="2">DSM 18901 / VKM B-2411 / 108</strain>
    </source>
</reference>
<evidence type="ECO:0000313" key="1">
    <source>
        <dbReference type="EMBL" id="ADQ06630.1"/>
    </source>
</evidence>
<dbReference type="AlphaFoldDB" id="E4Q7B7"/>
<proteinExistence type="predicted"/>
<dbReference type="HOGENOM" id="CLU_170941_0_0_9"/>
<dbReference type="KEGG" id="chd:Calhy_0901"/>
<name>E4Q7B7_CALH1</name>
<dbReference type="EMBL" id="CP002219">
    <property type="protein sequence ID" value="ADQ06630.1"/>
    <property type="molecule type" value="Genomic_DNA"/>
</dbReference>
<dbReference type="OrthoDB" id="5616024at2"/>
<dbReference type="RefSeq" id="WP_013402825.1">
    <property type="nucleotide sequence ID" value="NC_014652.1"/>
</dbReference>
<accession>E4Q7B7</accession>
<dbReference type="Pfam" id="PF10719">
    <property type="entry name" value="ComFB"/>
    <property type="match status" value="1"/>
</dbReference>
<protein>
    <submittedName>
        <fullName evidence="1">Late competence development protein ComFB</fullName>
    </submittedName>
</protein>
<dbReference type="Proteomes" id="UP000006890">
    <property type="component" value="Chromosome"/>
</dbReference>
<reference key="1">
    <citation type="submission" date="2010-09" db="EMBL/GenBank/DDBJ databases">
        <title>Complete sequence of Caldicellulosiruptor hydrothermalis 108.</title>
        <authorList>
            <consortium name="US DOE Joint Genome Institute"/>
            <person name="Lucas S."/>
            <person name="Copeland A."/>
            <person name="Lapidus A."/>
            <person name="Cheng J.-F."/>
            <person name="Bruce D."/>
            <person name="Goodwin L."/>
            <person name="Pitluck S."/>
            <person name="Davenport K."/>
            <person name="Detter J.C."/>
            <person name="Han C."/>
            <person name="Tapia R."/>
            <person name="Land M."/>
            <person name="Hauser L."/>
            <person name="Chang Y.-J."/>
            <person name="Jeffries C."/>
            <person name="Kyrpides N."/>
            <person name="Ivanova N."/>
            <person name="Mikhailova N."/>
            <person name="Blumer-Schuette S.E."/>
            <person name="Kelly R.M."/>
            <person name="Woyke T."/>
        </authorList>
    </citation>
    <scope>NUCLEOTIDE SEQUENCE</scope>
    <source>
        <strain>108</strain>
    </source>
</reference>
<gene>
    <name evidence="1" type="ordered locus">Calhy_0901</name>
</gene>
<evidence type="ECO:0000313" key="2">
    <source>
        <dbReference type="Proteomes" id="UP000006890"/>
    </source>
</evidence>
<keyword evidence="2" id="KW-1185">Reference proteome</keyword>
<dbReference type="InterPro" id="IPR019657">
    <property type="entry name" value="ComFB"/>
</dbReference>
<organism evidence="1 2">
    <name type="scientific">Caldicellulosiruptor hydrothermalis (strain DSM 18901 / VKM B-2411 / 108)</name>
    <dbReference type="NCBI Taxonomy" id="632292"/>
    <lineage>
        <taxon>Bacteria</taxon>
        <taxon>Bacillati</taxon>
        <taxon>Bacillota</taxon>
        <taxon>Bacillota incertae sedis</taxon>
        <taxon>Caldicellulosiruptorales</taxon>
        <taxon>Caldicellulosiruptoraceae</taxon>
        <taxon>Caldicellulosiruptor</taxon>
    </lineage>
</organism>
<dbReference type="STRING" id="632292.Calhy_0901"/>
<sequence>MYKVKNYMEEAVLMLFDRVLKDIDVCKCEKCKTDIFALTLNRLPPRYVATEEGELYTKIESLKEQFEVDIIAAITAAAYIVKNNPKHEKK</sequence>
<dbReference type="eggNOG" id="ENOG5032ZR4">
    <property type="taxonomic scope" value="Bacteria"/>
</dbReference>